<dbReference type="GO" id="GO:0034618">
    <property type="term" value="F:arginine binding"/>
    <property type="evidence" value="ECO:0007669"/>
    <property type="project" value="InterPro"/>
</dbReference>
<comment type="caution">
    <text evidence="12">The sequence shown here is derived from an EMBL/GenBank/DDBJ whole genome shotgun (WGS) entry which is preliminary data.</text>
</comment>
<keyword evidence="6 9" id="KW-0805">Transcription regulation</keyword>
<dbReference type="InterPro" id="IPR020900">
    <property type="entry name" value="Arg_repress_DNA-bd"/>
</dbReference>
<evidence type="ECO:0000256" key="3">
    <source>
        <dbReference type="ARBA" id="ARBA00008316"/>
    </source>
</evidence>
<comment type="pathway">
    <text evidence="2 9">Amino-acid biosynthesis; L-arginine biosynthesis [regulation].</text>
</comment>
<dbReference type="GO" id="GO:0051259">
    <property type="term" value="P:protein complex oligomerization"/>
    <property type="evidence" value="ECO:0007669"/>
    <property type="project" value="InterPro"/>
</dbReference>
<dbReference type="PRINTS" id="PR01467">
    <property type="entry name" value="ARGREPRESSOR"/>
</dbReference>
<keyword evidence="13" id="KW-1185">Reference proteome</keyword>
<dbReference type="GO" id="GO:0005737">
    <property type="term" value="C:cytoplasm"/>
    <property type="evidence" value="ECO:0007669"/>
    <property type="project" value="UniProtKB-SubCell"/>
</dbReference>
<evidence type="ECO:0000313" key="13">
    <source>
        <dbReference type="Proteomes" id="UP000309544"/>
    </source>
</evidence>
<keyword evidence="9" id="KW-0028">Amino-acid biosynthesis</keyword>
<dbReference type="PANTHER" id="PTHR34471">
    <property type="entry name" value="ARGININE REPRESSOR"/>
    <property type="match status" value="1"/>
</dbReference>
<keyword evidence="9" id="KW-0055">Arginine biosynthesis</keyword>
<evidence type="ECO:0000256" key="5">
    <source>
        <dbReference type="ARBA" id="ARBA00022490"/>
    </source>
</evidence>
<dbReference type="SUPFAM" id="SSF55252">
    <property type="entry name" value="C-terminal domain of arginine repressor"/>
    <property type="match status" value="1"/>
</dbReference>
<dbReference type="SUPFAM" id="SSF46785">
    <property type="entry name" value="Winged helix' DNA-binding domain"/>
    <property type="match status" value="1"/>
</dbReference>
<evidence type="ECO:0000256" key="2">
    <source>
        <dbReference type="ARBA" id="ARBA00005040"/>
    </source>
</evidence>
<accession>A0A5C4S0L4</accession>
<dbReference type="HAMAP" id="MF_00173">
    <property type="entry name" value="Arg_repressor"/>
    <property type="match status" value="1"/>
</dbReference>
<feature type="domain" description="Arginine repressor DNA-binding" evidence="10">
    <location>
        <begin position="1"/>
        <end position="58"/>
    </location>
</feature>
<dbReference type="InterPro" id="IPR036390">
    <property type="entry name" value="WH_DNA-bd_sf"/>
</dbReference>
<sequence>MGKQLRQLKIKEILHSRDIANQHELITELEKNGIEVAQATLSRDCSELGVIRTRTLNGYRLTLPEDSPGQIMKGLVGMEVQSIDSNECAIVVKTLPGRAHGVGSFLDQLKLSCVLGTIAGDDTVLVIPDSVKHIASIIEHIQLNLSQSR</sequence>
<dbReference type="GO" id="GO:0006526">
    <property type="term" value="P:L-arginine biosynthetic process"/>
    <property type="evidence" value="ECO:0007669"/>
    <property type="project" value="UniProtKB-UniPathway"/>
</dbReference>
<dbReference type="InterPro" id="IPR020899">
    <property type="entry name" value="Arg_repress_C"/>
</dbReference>
<dbReference type="PANTHER" id="PTHR34471:SF1">
    <property type="entry name" value="ARGININE REPRESSOR"/>
    <property type="match status" value="1"/>
</dbReference>
<evidence type="ECO:0000256" key="7">
    <source>
        <dbReference type="ARBA" id="ARBA00023125"/>
    </source>
</evidence>
<dbReference type="Pfam" id="PF01316">
    <property type="entry name" value="Arg_repressor"/>
    <property type="match status" value="1"/>
</dbReference>
<dbReference type="Gene3D" id="1.10.10.10">
    <property type="entry name" value="Winged helix-like DNA-binding domain superfamily/Winged helix DNA-binding domain"/>
    <property type="match status" value="1"/>
</dbReference>
<dbReference type="GO" id="GO:0003700">
    <property type="term" value="F:DNA-binding transcription factor activity"/>
    <property type="evidence" value="ECO:0007669"/>
    <property type="project" value="UniProtKB-UniRule"/>
</dbReference>
<organism evidence="12 13">
    <name type="scientific">Prosthecochloris vibrioformis</name>
    <name type="common">Chlorobium vibrioforme</name>
    <dbReference type="NCBI Taxonomy" id="1098"/>
    <lineage>
        <taxon>Bacteria</taxon>
        <taxon>Pseudomonadati</taxon>
        <taxon>Chlorobiota</taxon>
        <taxon>Chlorobiia</taxon>
        <taxon>Chlorobiales</taxon>
        <taxon>Chlorobiaceae</taxon>
        <taxon>Prosthecochloris</taxon>
    </lineage>
</organism>
<dbReference type="InterPro" id="IPR001669">
    <property type="entry name" value="Arg_repress"/>
</dbReference>
<dbReference type="GO" id="GO:0003677">
    <property type="term" value="F:DNA binding"/>
    <property type="evidence" value="ECO:0007669"/>
    <property type="project" value="UniProtKB-KW"/>
</dbReference>
<keyword evidence="9" id="KW-0678">Repressor</keyword>
<dbReference type="InterPro" id="IPR036388">
    <property type="entry name" value="WH-like_DNA-bd_sf"/>
</dbReference>
<keyword evidence="8 9" id="KW-0804">Transcription</keyword>
<dbReference type="EMBL" id="VDCI01000003">
    <property type="protein sequence ID" value="TNJ37036.1"/>
    <property type="molecule type" value="Genomic_DNA"/>
</dbReference>
<dbReference type="Gene3D" id="3.30.1360.40">
    <property type="match status" value="1"/>
</dbReference>
<evidence type="ECO:0000259" key="10">
    <source>
        <dbReference type="Pfam" id="PF01316"/>
    </source>
</evidence>
<evidence type="ECO:0000256" key="8">
    <source>
        <dbReference type="ARBA" id="ARBA00023163"/>
    </source>
</evidence>
<comment type="subcellular location">
    <subcellularLocation>
        <location evidence="1 9">Cytoplasm</location>
    </subcellularLocation>
</comment>
<keyword evidence="5 9" id="KW-0963">Cytoplasm</keyword>
<dbReference type="RefSeq" id="WP_068867097.1">
    <property type="nucleotide sequence ID" value="NZ_VDCI01000003.1"/>
</dbReference>
<evidence type="ECO:0000256" key="6">
    <source>
        <dbReference type="ARBA" id="ARBA00023015"/>
    </source>
</evidence>
<dbReference type="InterPro" id="IPR036251">
    <property type="entry name" value="Arg_repress_C_sf"/>
</dbReference>
<evidence type="ECO:0000259" key="11">
    <source>
        <dbReference type="Pfam" id="PF02863"/>
    </source>
</evidence>
<evidence type="ECO:0000313" key="12">
    <source>
        <dbReference type="EMBL" id="TNJ37036.1"/>
    </source>
</evidence>
<dbReference type="UniPathway" id="UPA00068"/>
<dbReference type="AlphaFoldDB" id="A0A5C4S0L4"/>
<dbReference type="Proteomes" id="UP000309544">
    <property type="component" value="Unassembled WGS sequence"/>
</dbReference>
<evidence type="ECO:0000256" key="4">
    <source>
        <dbReference type="ARBA" id="ARBA00021148"/>
    </source>
</evidence>
<dbReference type="GO" id="GO:1900079">
    <property type="term" value="P:regulation of arginine biosynthetic process"/>
    <property type="evidence" value="ECO:0007669"/>
    <property type="project" value="UniProtKB-UniRule"/>
</dbReference>
<comment type="similarity">
    <text evidence="3 9">Belongs to the ArgR family.</text>
</comment>
<reference evidence="12 13" key="1">
    <citation type="submission" date="2019-05" db="EMBL/GenBank/DDBJ databases">
        <title>Draft Whole-Genome sequence of the green sulfur bacterium Prosthecochloris vibrioformis DSM 260.</title>
        <authorList>
            <person name="Meyer T.E."/>
            <person name="Kyndt J.A."/>
        </authorList>
    </citation>
    <scope>NUCLEOTIDE SEQUENCE [LARGE SCALE GENOMIC DNA]</scope>
    <source>
        <strain evidence="12 13">DSM 260</strain>
    </source>
</reference>
<proteinExistence type="inferred from homology"/>
<dbReference type="Pfam" id="PF02863">
    <property type="entry name" value="Arg_repressor_C"/>
    <property type="match status" value="1"/>
</dbReference>
<comment type="function">
    <text evidence="9">Regulates arginine biosynthesis genes.</text>
</comment>
<evidence type="ECO:0000256" key="1">
    <source>
        <dbReference type="ARBA" id="ARBA00004496"/>
    </source>
</evidence>
<protein>
    <recommendedName>
        <fullName evidence="4 9">Arginine repressor</fullName>
    </recommendedName>
</protein>
<evidence type="ECO:0000256" key="9">
    <source>
        <dbReference type="HAMAP-Rule" id="MF_00173"/>
    </source>
</evidence>
<keyword evidence="7 9" id="KW-0238">DNA-binding</keyword>
<name>A0A5C4S0L4_PROVB</name>
<feature type="domain" description="Arginine repressor C-terminal" evidence="11">
    <location>
        <begin position="80"/>
        <end position="142"/>
    </location>
</feature>
<gene>
    <name evidence="9" type="primary">argR</name>
    <name evidence="12" type="ORF">FGF68_05550</name>
</gene>